<dbReference type="Proteomes" id="UP000050525">
    <property type="component" value="Unassembled WGS sequence"/>
</dbReference>
<proteinExistence type="predicted"/>
<reference evidence="1 2" key="1">
    <citation type="journal article" date="2012" name="Genome Biol.">
        <title>Sequencing three crocodilian genomes to illuminate the evolution of archosaurs and amniotes.</title>
        <authorList>
            <person name="St John J.A."/>
            <person name="Braun E.L."/>
            <person name="Isberg S.R."/>
            <person name="Miles L.G."/>
            <person name="Chong A.Y."/>
            <person name="Gongora J."/>
            <person name="Dalzell P."/>
            <person name="Moran C."/>
            <person name="Bed'hom B."/>
            <person name="Abzhanov A."/>
            <person name="Burgess S.C."/>
            <person name="Cooksey A.M."/>
            <person name="Castoe T.A."/>
            <person name="Crawford N.G."/>
            <person name="Densmore L.D."/>
            <person name="Drew J.C."/>
            <person name="Edwards S.V."/>
            <person name="Faircloth B.C."/>
            <person name="Fujita M.K."/>
            <person name="Greenwold M.J."/>
            <person name="Hoffmann F.G."/>
            <person name="Howard J.M."/>
            <person name="Iguchi T."/>
            <person name="Janes D.E."/>
            <person name="Khan S.Y."/>
            <person name="Kohno S."/>
            <person name="de Koning A.J."/>
            <person name="Lance S.L."/>
            <person name="McCarthy F.M."/>
            <person name="McCormack J.E."/>
            <person name="Merchant M.E."/>
            <person name="Peterson D.G."/>
            <person name="Pollock D.D."/>
            <person name="Pourmand N."/>
            <person name="Raney B.J."/>
            <person name="Roessler K.A."/>
            <person name="Sanford J.R."/>
            <person name="Sawyer R.H."/>
            <person name="Schmidt C.J."/>
            <person name="Triplett E.W."/>
            <person name="Tuberville T.D."/>
            <person name="Venegas-Anaya M."/>
            <person name="Howard J.T."/>
            <person name="Jarvis E.D."/>
            <person name="Guillette L.J.Jr."/>
            <person name="Glenn T.C."/>
            <person name="Green R.E."/>
            <person name="Ray D.A."/>
        </authorList>
    </citation>
    <scope>NUCLEOTIDE SEQUENCE [LARGE SCALE GENOMIC DNA]</scope>
    <source>
        <strain evidence="1">KSC_2009_1</strain>
    </source>
</reference>
<accession>A0A151NRQ3</accession>
<protein>
    <submittedName>
        <fullName evidence="1">Uncharacterized protein</fullName>
    </submittedName>
</protein>
<evidence type="ECO:0000313" key="2">
    <source>
        <dbReference type="Proteomes" id="UP000050525"/>
    </source>
</evidence>
<dbReference type="EMBL" id="AKHW03002195">
    <property type="protein sequence ID" value="KYO39464.1"/>
    <property type="molecule type" value="Genomic_DNA"/>
</dbReference>
<evidence type="ECO:0000313" key="1">
    <source>
        <dbReference type="EMBL" id="KYO39464.1"/>
    </source>
</evidence>
<dbReference type="AlphaFoldDB" id="A0A151NRQ3"/>
<name>A0A151NRQ3_ALLMI</name>
<gene>
    <name evidence="1" type="ORF">Y1Q_0021107</name>
</gene>
<keyword evidence="2" id="KW-1185">Reference proteome</keyword>
<organism evidence="1 2">
    <name type="scientific">Alligator mississippiensis</name>
    <name type="common">American alligator</name>
    <dbReference type="NCBI Taxonomy" id="8496"/>
    <lineage>
        <taxon>Eukaryota</taxon>
        <taxon>Metazoa</taxon>
        <taxon>Chordata</taxon>
        <taxon>Craniata</taxon>
        <taxon>Vertebrata</taxon>
        <taxon>Euteleostomi</taxon>
        <taxon>Archelosauria</taxon>
        <taxon>Archosauria</taxon>
        <taxon>Crocodylia</taxon>
        <taxon>Alligatoridae</taxon>
        <taxon>Alligatorinae</taxon>
        <taxon>Alligator</taxon>
    </lineage>
</organism>
<sequence>MLAELRYKIQQLTLHAVPLNVTIKKERALVVTARDQVTYSNESGGKGGWVSGQDVFPPTNHMMAGPEWWILGLNVLAVGAGPKAIHFFWAPSLLFIPGFHPSETSSQVPAISTEECVSVWAIQVEEN</sequence>
<comment type="caution">
    <text evidence="1">The sequence shown here is derived from an EMBL/GenBank/DDBJ whole genome shotgun (WGS) entry which is preliminary data.</text>
</comment>